<comment type="caution">
    <text evidence="9">The sequence shown here is derived from an EMBL/GenBank/DDBJ whole genome shotgun (WGS) entry which is preliminary data.</text>
</comment>
<dbReference type="OrthoDB" id="7429177at2"/>
<evidence type="ECO:0000256" key="7">
    <source>
        <dbReference type="SAM" id="SignalP"/>
    </source>
</evidence>
<dbReference type="InterPro" id="IPR051407">
    <property type="entry name" value="Bact_OM_lipoprot/Surf_antigen"/>
</dbReference>
<evidence type="ECO:0000256" key="4">
    <source>
        <dbReference type="ARBA" id="ARBA00023136"/>
    </source>
</evidence>
<dbReference type="PANTHER" id="PTHR35603:SF2">
    <property type="entry name" value="OUTER MEMBRANE LIPOPROTEIN"/>
    <property type="match status" value="1"/>
</dbReference>
<sequence length="135" mass="14564">MKTLILSLAAFGLVAPTAALADPPSWSQSNSYHKGKKHKHRYRSSANQRGYYTQGQAQPLRANTRVWQGDDGRYYCKRDNGTTGLIVGGVVGGLIGNEVAGRGDRTLGTILGAAGGALLGREIDRRSGRNRYSCR</sequence>
<evidence type="ECO:0000256" key="5">
    <source>
        <dbReference type="ARBA" id="ARBA00023288"/>
    </source>
</evidence>
<keyword evidence="10" id="KW-1185">Reference proteome</keyword>
<dbReference type="GO" id="GO:0009279">
    <property type="term" value="C:cell outer membrane"/>
    <property type="evidence" value="ECO:0007669"/>
    <property type="project" value="UniProtKB-SubCell"/>
</dbReference>
<keyword evidence="4" id="KW-0472">Membrane</keyword>
<dbReference type="AlphaFoldDB" id="A0A5C6UL06"/>
<proteinExistence type="inferred from homology"/>
<feature type="compositionally biased region" description="Basic residues" evidence="6">
    <location>
        <begin position="33"/>
        <end position="43"/>
    </location>
</feature>
<reference evidence="9 10" key="1">
    <citation type="submission" date="2019-08" db="EMBL/GenBank/DDBJ databases">
        <title>Sphingorhabdus soil sp. nov., isolated from arctic soil.</title>
        <authorList>
            <person name="Liu Y."/>
        </authorList>
    </citation>
    <scope>NUCLEOTIDE SEQUENCE [LARGE SCALE GENOMIC DNA]</scope>
    <source>
        <strain evidence="9 10">D-2Q-5-6</strain>
    </source>
</reference>
<feature type="domain" description="Glycine zipper 2TM" evidence="8">
    <location>
        <begin position="84"/>
        <end position="123"/>
    </location>
</feature>
<evidence type="ECO:0000256" key="2">
    <source>
        <dbReference type="ARBA" id="ARBA00008681"/>
    </source>
</evidence>
<dbReference type="RefSeq" id="WP_147121699.1">
    <property type="nucleotide sequence ID" value="NZ_VOPY01000001.1"/>
</dbReference>
<accession>A0A5C6UL06</accession>
<feature type="signal peptide" evidence="7">
    <location>
        <begin position="1"/>
        <end position="21"/>
    </location>
</feature>
<evidence type="ECO:0000313" key="9">
    <source>
        <dbReference type="EMBL" id="TXC73862.1"/>
    </source>
</evidence>
<evidence type="ECO:0000313" key="10">
    <source>
        <dbReference type="Proteomes" id="UP000321129"/>
    </source>
</evidence>
<evidence type="ECO:0000256" key="1">
    <source>
        <dbReference type="ARBA" id="ARBA00004459"/>
    </source>
</evidence>
<evidence type="ECO:0000259" key="8">
    <source>
        <dbReference type="Pfam" id="PF05433"/>
    </source>
</evidence>
<name>A0A5C6UL06_9SPHN</name>
<comment type="subcellular location">
    <subcellularLocation>
        <location evidence="1">Cell outer membrane</location>
        <topology evidence="1">Lipid-anchor</topology>
    </subcellularLocation>
</comment>
<keyword evidence="7" id="KW-0732">Signal</keyword>
<feature type="region of interest" description="Disordered" evidence="6">
    <location>
        <begin position="22"/>
        <end position="44"/>
    </location>
</feature>
<gene>
    <name evidence="9" type="ORF">FSZ31_03810</name>
</gene>
<evidence type="ECO:0000256" key="6">
    <source>
        <dbReference type="SAM" id="MobiDB-lite"/>
    </source>
</evidence>
<feature type="chain" id="PRO_5023012175" description="17 kDa surface antigen" evidence="7">
    <location>
        <begin position="22"/>
        <end position="135"/>
    </location>
</feature>
<organism evidence="9 10">
    <name type="scientific">Flavisphingopyxis soli</name>
    <dbReference type="NCBI Taxonomy" id="2601267"/>
    <lineage>
        <taxon>Bacteria</taxon>
        <taxon>Pseudomonadati</taxon>
        <taxon>Pseudomonadota</taxon>
        <taxon>Alphaproteobacteria</taxon>
        <taxon>Sphingomonadales</taxon>
        <taxon>Sphingopyxidaceae</taxon>
        <taxon>Flavisphingopyxis</taxon>
    </lineage>
</organism>
<comment type="similarity">
    <text evidence="2">Belongs to the rickettsiale 17 kDa surface antigen family.</text>
</comment>
<evidence type="ECO:0000256" key="3">
    <source>
        <dbReference type="ARBA" id="ARBA00015281"/>
    </source>
</evidence>
<protein>
    <recommendedName>
        <fullName evidence="3">17 kDa surface antigen</fullName>
    </recommendedName>
</protein>
<keyword evidence="5" id="KW-0449">Lipoprotein</keyword>
<dbReference type="InterPro" id="IPR008816">
    <property type="entry name" value="Gly_zipper_2TM_dom"/>
</dbReference>
<dbReference type="EMBL" id="VOPY01000001">
    <property type="protein sequence ID" value="TXC73862.1"/>
    <property type="molecule type" value="Genomic_DNA"/>
</dbReference>
<dbReference type="Proteomes" id="UP000321129">
    <property type="component" value="Unassembled WGS sequence"/>
</dbReference>
<dbReference type="PANTHER" id="PTHR35603">
    <property type="match status" value="1"/>
</dbReference>
<dbReference type="Pfam" id="PF05433">
    <property type="entry name" value="Rick_17kDa_Anti"/>
    <property type="match status" value="1"/>
</dbReference>